<evidence type="ECO:0000256" key="3">
    <source>
        <dbReference type="ARBA" id="ARBA00023015"/>
    </source>
</evidence>
<dbReference type="Proteomes" id="UP001498771">
    <property type="component" value="Unassembled WGS sequence"/>
</dbReference>
<feature type="region of interest" description="Disordered" evidence="7">
    <location>
        <begin position="81"/>
        <end position="133"/>
    </location>
</feature>
<feature type="compositionally biased region" description="Polar residues" evidence="7">
    <location>
        <begin position="116"/>
        <end position="127"/>
    </location>
</feature>
<dbReference type="InterPro" id="IPR007219">
    <property type="entry name" value="XnlR_reg_dom"/>
</dbReference>
<reference evidence="9 10" key="1">
    <citation type="submission" date="2024-03" db="EMBL/GenBank/DDBJ databases">
        <title>Genome-scale model development and genomic sequencing of the oleaginous clade Lipomyces.</title>
        <authorList>
            <consortium name="Lawrence Berkeley National Laboratory"/>
            <person name="Czajka J.J."/>
            <person name="Han Y."/>
            <person name="Kim J."/>
            <person name="Mondo S.J."/>
            <person name="Hofstad B.A."/>
            <person name="Robles A."/>
            <person name="Haridas S."/>
            <person name="Riley R."/>
            <person name="LaButti K."/>
            <person name="Pangilinan J."/>
            <person name="Andreopoulos W."/>
            <person name="Lipzen A."/>
            <person name="Yan J."/>
            <person name="Wang M."/>
            <person name="Ng V."/>
            <person name="Grigoriev I.V."/>
            <person name="Spatafora J.W."/>
            <person name="Magnuson J.K."/>
            <person name="Baker S.E."/>
            <person name="Pomraning K.R."/>
        </authorList>
    </citation>
    <scope>NUCLEOTIDE SEQUENCE [LARGE SCALE GENOMIC DNA]</scope>
    <source>
        <strain evidence="9 10">Phaff 52-87</strain>
    </source>
</reference>
<dbReference type="Pfam" id="PF04082">
    <property type="entry name" value="Fungal_trans"/>
    <property type="match status" value="1"/>
</dbReference>
<evidence type="ECO:0000313" key="9">
    <source>
        <dbReference type="EMBL" id="KAK7206466.1"/>
    </source>
</evidence>
<evidence type="ECO:0000256" key="1">
    <source>
        <dbReference type="ARBA" id="ARBA00004123"/>
    </source>
</evidence>
<dbReference type="SUPFAM" id="SSF57701">
    <property type="entry name" value="Zn2/Cys6 DNA-binding domain"/>
    <property type="match status" value="1"/>
</dbReference>
<evidence type="ECO:0000256" key="6">
    <source>
        <dbReference type="ARBA" id="ARBA00023242"/>
    </source>
</evidence>
<dbReference type="GeneID" id="90037475"/>
<accession>A0ABR1F9E2</accession>
<evidence type="ECO:0000259" key="8">
    <source>
        <dbReference type="PROSITE" id="PS50048"/>
    </source>
</evidence>
<evidence type="ECO:0000313" key="10">
    <source>
        <dbReference type="Proteomes" id="UP001498771"/>
    </source>
</evidence>
<dbReference type="InterPro" id="IPR036864">
    <property type="entry name" value="Zn2-C6_fun-type_DNA-bd_sf"/>
</dbReference>
<gene>
    <name evidence="9" type="ORF">BZA70DRAFT_274295</name>
</gene>
<feature type="domain" description="Zn(2)-C6 fungal-type" evidence="8">
    <location>
        <begin position="35"/>
        <end position="64"/>
    </location>
</feature>
<feature type="compositionally biased region" description="Polar residues" evidence="7">
    <location>
        <begin position="81"/>
        <end position="90"/>
    </location>
</feature>
<dbReference type="PROSITE" id="PS50048">
    <property type="entry name" value="ZN2_CY6_FUNGAL_2"/>
    <property type="match status" value="1"/>
</dbReference>
<evidence type="ECO:0000256" key="7">
    <source>
        <dbReference type="SAM" id="MobiDB-lite"/>
    </source>
</evidence>
<dbReference type="RefSeq" id="XP_064769499.1">
    <property type="nucleotide sequence ID" value="XM_064911963.1"/>
</dbReference>
<evidence type="ECO:0000256" key="2">
    <source>
        <dbReference type="ARBA" id="ARBA00022723"/>
    </source>
</evidence>
<keyword evidence="2" id="KW-0479">Metal-binding</keyword>
<sequence>MSQSSKRQSSPASASPDSSSAASARKRQRKNSTRACDICKTRKSRCDGTLPCARCTKFNSKCTYDLKYTRGTYVMPMKSSAVQTDPISSPTRHHTTTVDHKARSNDDISRIDKSLQDSSAASETPKSSAGDEYLSESSRLLSAPIEGGPVDPLEVAREKAEIRKLLFHGTMQSNIPVDHPGKNNSGSAGANSSTFWFNDSHLGEIDSKFLALPSKKLAYHLTMWYFDNASPSYRILHRPLVYEWIECGFYADPSPFDLDETSHSTIPKRTATEENVRNRLLNDHTISAVMFSIFAMGCLFPVGSRLNAPDQRALMSYRSRQFFLIAQSELRLDPGPPDMLIKLQAQFNMCLYLLTTSRVKAAWNMLVRVKNIASNLDLNRRDPAYGTDRPRRWDLLGLELRKRCFWAAYTLETYMCTMLGKSLTWAEEDITVDLPAVARYSLLKRVSDSDGNAAADMLSTMDYGDIKSGPSLLHSPIAHAKISKIIRTALRKLYFNPNVDRSSEEQEQLIDNLAAEVVNWEEELPSFLRLNALSSSNGLKLPYARQIDVIHVVHAHALILIYRPSLNLFEPVNMAARQNQQRPYQLKASSRKRAQQEKCLDAALEVADMGDFSSLSGSNWYTSYVVFCSITVMFVYLAHNPKTERRKDILDRARKLCDVEMRLSTQSDMAKRYVSALKELWRQVRRYLSGQQQQQQQQPMAELLSASMSAPMQQESMEEQESSALDFSDPSLLSLDHWDSGLTPPDLLAQIPSVSDIPAFRELQQAALGSYYTDPSTSTIDDYSSMMREVDAGSGPMLTGIDREDDFNRMVFTDILESLAQSFQGFDSAASVGFSQ</sequence>
<keyword evidence="6" id="KW-0539">Nucleus</keyword>
<evidence type="ECO:0000256" key="4">
    <source>
        <dbReference type="ARBA" id="ARBA00023125"/>
    </source>
</evidence>
<protein>
    <recommendedName>
        <fullName evidence="8">Zn(2)-C6 fungal-type domain-containing protein</fullName>
    </recommendedName>
</protein>
<dbReference type="CDD" id="cd12148">
    <property type="entry name" value="fungal_TF_MHR"/>
    <property type="match status" value="1"/>
</dbReference>
<feature type="compositionally biased region" description="Low complexity" evidence="7">
    <location>
        <begin position="1"/>
        <end position="23"/>
    </location>
</feature>
<keyword evidence="5" id="KW-0804">Transcription</keyword>
<dbReference type="SMART" id="SM00906">
    <property type="entry name" value="Fungal_trans"/>
    <property type="match status" value="1"/>
</dbReference>
<keyword evidence="10" id="KW-1185">Reference proteome</keyword>
<dbReference type="PANTHER" id="PTHR47540:SF2">
    <property type="entry name" value="ZN(II)2CYS6 TRANSCRIPTION FACTOR (EUROFUNG)"/>
    <property type="match status" value="1"/>
</dbReference>
<dbReference type="PANTHER" id="PTHR47540">
    <property type="entry name" value="THIAMINE REPRESSIBLE GENES REGULATORY PROTEIN THI5"/>
    <property type="match status" value="1"/>
</dbReference>
<keyword evidence="3" id="KW-0805">Transcription regulation</keyword>
<dbReference type="EMBL" id="JBBJBU010000002">
    <property type="protein sequence ID" value="KAK7206466.1"/>
    <property type="molecule type" value="Genomic_DNA"/>
</dbReference>
<keyword evidence="4" id="KW-0238">DNA-binding</keyword>
<evidence type="ECO:0000256" key="5">
    <source>
        <dbReference type="ARBA" id="ARBA00023163"/>
    </source>
</evidence>
<feature type="compositionally biased region" description="Basic and acidic residues" evidence="7">
    <location>
        <begin position="96"/>
        <end position="115"/>
    </location>
</feature>
<dbReference type="InterPro" id="IPR051711">
    <property type="entry name" value="Stress_Response_Reg"/>
</dbReference>
<dbReference type="PROSITE" id="PS00463">
    <property type="entry name" value="ZN2_CY6_FUNGAL_1"/>
    <property type="match status" value="1"/>
</dbReference>
<proteinExistence type="predicted"/>
<comment type="caution">
    <text evidence="9">The sequence shown here is derived from an EMBL/GenBank/DDBJ whole genome shotgun (WGS) entry which is preliminary data.</text>
</comment>
<dbReference type="InterPro" id="IPR001138">
    <property type="entry name" value="Zn2Cys6_DnaBD"/>
</dbReference>
<organism evidence="9 10">
    <name type="scientific">Myxozyma melibiosi</name>
    <dbReference type="NCBI Taxonomy" id="54550"/>
    <lineage>
        <taxon>Eukaryota</taxon>
        <taxon>Fungi</taxon>
        <taxon>Dikarya</taxon>
        <taxon>Ascomycota</taxon>
        <taxon>Saccharomycotina</taxon>
        <taxon>Lipomycetes</taxon>
        <taxon>Lipomycetales</taxon>
        <taxon>Lipomycetaceae</taxon>
        <taxon>Myxozyma</taxon>
    </lineage>
</organism>
<dbReference type="Pfam" id="PF00172">
    <property type="entry name" value="Zn_clus"/>
    <property type="match status" value="1"/>
</dbReference>
<feature type="region of interest" description="Disordered" evidence="7">
    <location>
        <begin position="1"/>
        <end position="34"/>
    </location>
</feature>
<name>A0ABR1F9E2_9ASCO</name>
<comment type="subcellular location">
    <subcellularLocation>
        <location evidence="1">Nucleus</location>
    </subcellularLocation>
</comment>
<dbReference type="Gene3D" id="4.10.240.10">
    <property type="entry name" value="Zn(2)-C6 fungal-type DNA-binding domain"/>
    <property type="match status" value="1"/>
</dbReference>
<dbReference type="SMART" id="SM00066">
    <property type="entry name" value="GAL4"/>
    <property type="match status" value="1"/>
</dbReference>
<dbReference type="CDD" id="cd00067">
    <property type="entry name" value="GAL4"/>
    <property type="match status" value="1"/>
</dbReference>